<keyword evidence="3" id="KW-1185">Reference proteome</keyword>
<reference evidence="2" key="1">
    <citation type="submission" date="2023-06" db="EMBL/GenBank/DDBJ databases">
        <title>Survivors Of The Sea: Transcriptome response of Skeletonema marinoi to long-term dormancy.</title>
        <authorList>
            <person name="Pinder M.I.M."/>
            <person name="Kourtchenko O."/>
            <person name="Robertson E.K."/>
            <person name="Larsson T."/>
            <person name="Maumus F."/>
            <person name="Osuna-Cruz C.M."/>
            <person name="Vancaester E."/>
            <person name="Stenow R."/>
            <person name="Vandepoele K."/>
            <person name="Ploug H."/>
            <person name="Bruchert V."/>
            <person name="Godhe A."/>
            <person name="Topel M."/>
        </authorList>
    </citation>
    <scope>NUCLEOTIDE SEQUENCE</scope>
    <source>
        <strain evidence="2">R05AC</strain>
    </source>
</reference>
<evidence type="ECO:0000313" key="2">
    <source>
        <dbReference type="EMBL" id="KAK1739293.1"/>
    </source>
</evidence>
<organism evidence="2 3">
    <name type="scientific">Skeletonema marinoi</name>
    <dbReference type="NCBI Taxonomy" id="267567"/>
    <lineage>
        <taxon>Eukaryota</taxon>
        <taxon>Sar</taxon>
        <taxon>Stramenopiles</taxon>
        <taxon>Ochrophyta</taxon>
        <taxon>Bacillariophyta</taxon>
        <taxon>Coscinodiscophyceae</taxon>
        <taxon>Thalassiosirophycidae</taxon>
        <taxon>Thalassiosirales</taxon>
        <taxon>Skeletonemataceae</taxon>
        <taxon>Skeletonema</taxon>
        <taxon>Skeletonema marinoi-dohrnii complex</taxon>
    </lineage>
</organism>
<proteinExistence type="predicted"/>
<name>A0AAD8Y512_9STRA</name>
<protein>
    <submittedName>
        <fullName evidence="2">Uncharacterized protein</fullName>
    </submittedName>
</protein>
<dbReference type="EMBL" id="JATAAI010000018">
    <property type="protein sequence ID" value="KAK1739293.1"/>
    <property type="molecule type" value="Genomic_DNA"/>
</dbReference>
<evidence type="ECO:0000256" key="1">
    <source>
        <dbReference type="SAM" id="SignalP"/>
    </source>
</evidence>
<accession>A0AAD8Y512</accession>
<keyword evidence="1" id="KW-0732">Signal</keyword>
<dbReference type="Proteomes" id="UP001224775">
    <property type="component" value="Unassembled WGS sequence"/>
</dbReference>
<feature type="chain" id="PRO_5041935856" evidence="1">
    <location>
        <begin position="24"/>
        <end position="305"/>
    </location>
</feature>
<sequence>MQQRFLAPLFLTLSSSSLSSVLGFQLRPPQTTYSSPSRVFLSASTSSTTDTLTDTEVQTLFNLLADSTILYDPSRGTCCRNRCSGCTYLDPAGNFLFDEYTTNNSEEDSRGWLAPYVNVDFGECIQTSKWSTLLFPPVSSDDCDDDNKAAKKKKEVERKEFTTFLEQQLSSSSSVSPLAIQALWNTLSPSVGYPRLTSTEIIRAIKGMEGAKSEMGGAVTYDTFAKNLLAAGDQIQQLGGLSDGDDESKVVDYDAMEKEELLDVCVERGMKTNFPKMKRIIIEELRFFDANGRQGKRHPVKNTLS</sequence>
<comment type="caution">
    <text evidence="2">The sequence shown here is derived from an EMBL/GenBank/DDBJ whole genome shotgun (WGS) entry which is preliminary data.</text>
</comment>
<evidence type="ECO:0000313" key="3">
    <source>
        <dbReference type="Proteomes" id="UP001224775"/>
    </source>
</evidence>
<gene>
    <name evidence="2" type="ORF">QTG54_009836</name>
</gene>
<feature type="signal peptide" evidence="1">
    <location>
        <begin position="1"/>
        <end position="23"/>
    </location>
</feature>
<dbReference type="AlphaFoldDB" id="A0AAD8Y512"/>